<dbReference type="InterPro" id="IPR037522">
    <property type="entry name" value="HD_GYP_dom"/>
</dbReference>
<dbReference type="PROSITE" id="PS51832">
    <property type="entry name" value="HD_GYP"/>
    <property type="match status" value="1"/>
</dbReference>
<keyword evidence="6" id="KW-1185">Reference proteome</keyword>
<feature type="coiled-coil region" evidence="2">
    <location>
        <begin position="123"/>
        <end position="150"/>
    </location>
</feature>
<reference evidence="5 6" key="1">
    <citation type="submission" date="2020-12" db="EMBL/GenBank/DDBJ databases">
        <title>Comparative genome analysis of fungal antagonists Marinomonas ostreistagni 398 and M. spartinae 468.</title>
        <authorList>
            <person name="Fields J.L."/>
            <person name="Mavrodi O.V."/>
            <person name="Biber P.D."/>
            <person name="Indest K.J."/>
            <person name="Mavrodi D.V."/>
        </authorList>
    </citation>
    <scope>NUCLEOTIDE SEQUENCE [LARGE SCALE GENOMIC DNA]</scope>
    <source>
        <strain evidence="5 6">USM7</strain>
    </source>
</reference>
<organism evidence="5 6">
    <name type="scientific">Marinomonas ostreistagni</name>
    <dbReference type="NCBI Taxonomy" id="359209"/>
    <lineage>
        <taxon>Bacteria</taxon>
        <taxon>Pseudomonadati</taxon>
        <taxon>Pseudomonadota</taxon>
        <taxon>Gammaproteobacteria</taxon>
        <taxon>Oceanospirillales</taxon>
        <taxon>Oceanospirillaceae</taxon>
        <taxon>Marinomonas</taxon>
    </lineage>
</organism>
<evidence type="ECO:0000256" key="2">
    <source>
        <dbReference type="SAM" id="Coils"/>
    </source>
</evidence>
<dbReference type="SMART" id="SM00448">
    <property type="entry name" value="REC"/>
    <property type="match status" value="1"/>
</dbReference>
<protein>
    <submittedName>
        <fullName evidence="5">Two-component system response regulator</fullName>
    </submittedName>
</protein>
<dbReference type="EMBL" id="JAEMUH010000017">
    <property type="protein sequence ID" value="MBJ7552259.1"/>
    <property type="molecule type" value="Genomic_DNA"/>
</dbReference>
<evidence type="ECO:0000313" key="5">
    <source>
        <dbReference type="EMBL" id="MBJ7552259.1"/>
    </source>
</evidence>
<dbReference type="PROSITE" id="PS50110">
    <property type="entry name" value="RESPONSE_REGULATORY"/>
    <property type="match status" value="1"/>
</dbReference>
<gene>
    <name evidence="5" type="ORF">JHD44_16325</name>
</gene>
<feature type="domain" description="HD-GYP" evidence="4">
    <location>
        <begin position="151"/>
        <end position="363"/>
    </location>
</feature>
<accession>A0ABS0ZF07</accession>
<evidence type="ECO:0000259" key="3">
    <source>
        <dbReference type="PROSITE" id="PS50110"/>
    </source>
</evidence>
<keyword evidence="1" id="KW-0597">Phosphoprotein</keyword>
<proteinExistence type="predicted"/>
<dbReference type="CDD" id="cd00077">
    <property type="entry name" value="HDc"/>
    <property type="match status" value="1"/>
</dbReference>
<dbReference type="PANTHER" id="PTHR45228">
    <property type="entry name" value="CYCLIC DI-GMP PHOSPHODIESTERASE TM_0186-RELATED"/>
    <property type="match status" value="1"/>
</dbReference>
<dbReference type="PANTHER" id="PTHR45228:SF5">
    <property type="entry name" value="CYCLIC DI-GMP PHOSPHODIESTERASE VC_1348-RELATED"/>
    <property type="match status" value="1"/>
</dbReference>
<evidence type="ECO:0000256" key="1">
    <source>
        <dbReference type="PROSITE-ProRule" id="PRU00169"/>
    </source>
</evidence>
<dbReference type="InterPro" id="IPR001789">
    <property type="entry name" value="Sig_transdc_resp-reg_receiver"/>
</dbReference>
<dbReference type="Gene3D" id="3.40.50.2300">
    <property type="match status" value="1"/>
</dbReference>
<dbReference type="Gene3D" id="1.10.3210.10">
    <property type="entry name" value="Hypothetical protein af1432"/>
    <property type="match status" value="1"/>
</dbReference>
<dbReference type="SMART" id="SM00471">
    <property type="entry name" value="HDc"/>
    <property type="match status" value="1"/>
</dbReference>
<evidence type="ECO:0000313" key="6">
    <source>
        <dbReference type="Proteomes" id="UP000598488"/>
    </source>
</evidence>
<feature type="domain" description="Response regulatory" evidence="3">
    <location>
        <begin position="8"/>
        <end position="124"/>
    </location>
</feature>
<feature type="modified residue" description="4-aspartylphosphate" evidence="1">
    <location>
        <position position="57"/>
    </location>
</feature>
<dbReference type="RefSeq" id="WP_199463840.1">
    <property type="nucleotide sequence ID" value="NZ_JAEMUH010000017.1"/>
</dbReference>
<dbReference type="SUPFAM" id="SSF52172">
    <property type="entry name" value="CheY-like"/>
    <property type="match status" value="1"/>
</dbReference>
<dbReference type="InterPro" id="IPR052020">
    <property type="entry name" value="Cyclic_di-GMP/3'3'-cGAMP_PDE"/>
</dbReference>
<dbReference type="Pfam" id="PF00072">
    <property type="entry name" value="Response_reg"/>
    <property type="match status" value="1"/>
</dbReference>
<name>A0ABS0ZF07_9GAMM</name>
<sequence length="363" mass="40622">MSESDLKTVLVVDDEPVNISVLSGTLRNQYRVIVAKSGKQALERIEQVIIPDIILLDIMMPEMDGYEVCRILKAKPETKDIPIVFVSAMSDHQDEEKGLSLGAMDYISKPLSPSIVLARVQNILQFKEAQRALESQNKQLEQKVVERTQEVFLTQNVTIHALASLAETRDNETGNHIRRTQHYVKTLATKLMADGHHLDELNDENIDLLFRSAPLHDIGKVGIPDHILLKPGKLDVDEFEIMKTHAQLGAQALAVANDAVGESDTSFLRFAREIAECHHEKWDGSGYPKGLKGEDIPISGRIMALADVYDALISERIYKPAFSHEKAKGIILDGREKHFDPKVVDAFLATELAFIEIAEQFKD</sequence>
<comment type="caution">
    <text evidence="5">The sequence shown here is derived from an EMBL/GenBank/DDBJ whole genome shotgun (WGS) entry which is preliminary data.</text>
</comment>
<keyword evidence="2" id="KW-0175">Coiled coil</keyword>
<evidence type="ECO:0000259" key="4">
    <source>
        <dbReference type="PROSITE" id="PS51832"/>
    </source>
</evidence>
<dbReference type="SUPFAM" id="SSF109604">
    <property type="entry name" value="HD-domain/PDEase-like"/>
    <property type="match status" value="1"/>
</dbReference>
<dbReference type="InterPro" id="IPR011006">
    <property type="entry name" value="CheY-like_superfamily"/>
</dbReference>
<dbReference type="Pfam" id="PF13487">
    <property type="entry name" value="HD_5"/>
    <property type="match status" value="1"/>
</dbReference>
<dbReference type="Proteomes" id="UP000598488">
    <property type="component" value="Unassembled WGS sequence"/>
</dbReference>
<dbReference type="InterPro" id="IPR003607">
    <property type="entry name" value="HD/PDEase_dom"/>
</dbReference>